<organism evidence="4">
    <name type="scientific">Onchocerca flexuosa</name>
    <dbReference type="NCBI Taxonomy" id="387005"/>
    <lineage>
        <taxon>Eukaryota</taxon>
        <taxon>Metazoa</taxon>
        <taxon>Ecdysozoa</taxon>
        <taxon>Nematoda</taxon>
        <taxon>Chromadorea</taxon>
        <taxon>Rhabditida</taxon>
        <taxon>Spirurina</taxon>
        <taxon>Spiruromorpha</taxon>
        <taxon>Filarioidea</taxon>
        <taxon>Onchocercidae</taxon>
        <taxon>Onchocerca</taxon>
    </lineage>
</organism>
<accession>A0A183HIX6</accession>
<dbReference type="AlphaFoldDB" id="A0A183HIX6"/>
<evidence type="ECO:0000313" key="3">
    <source>
        <dbReference type="Proteomes" id="UP000267606"/>
    </source>
</evidence>
<evidence type="ECO:0000313" key="2">
    <source>
        <dbReference type="EMBL" id="VDO50996.1"/>
    </source>
</evidence>
<keyword evidence="3" id="KW-1185">Reference proteome</keyword>
<sequence length="144" mass="17110">MASPKLISLLLLFTIDGLILSGVGHYYSNLGGKQSLMLTPNKWNYNIYSKLPITFSEMRLSGQYFTTFVTTIILIITIISHIMQLYWCKYSRLLFLNFSVIKLKFWVKRLHDHFLDDLDDQEWKRYTFAKHSLTFKEYNNETCF</sequence>
<reference evidence="4" key="1">
    <citation type="submission" date="2016-06" db="UniProtKB">
        <authorList>
            <consortium name="WormBaseParasite"/>
        </authorList>
    </citation>
    <scope>IDENTIFICATION</scope>
</reference>
<evidence type="ECO:0000313" key="4">
    <source>
        <dbReference type="WBParaSite" id="OFLC_0000743701-mRNA-1"/>
    </source>
</evidence>
<protein>
    <submittedName>
        <fullName evidence="2 4">Uncharacterized protein</fullName>
    </submittedName>
</protein>
<dbReference type="Proteomes" id="UP000267606">
    <property type="component" value="Unassembled WGS sequence"/>
</dbReference>
<dbReference type="WBParaSite" id="OFLC_0000743701-mRNA-1">
    <property type="protein sequence ID" value="OFLC_0000743701-mRNA-1"/>
    <property type="gene ID" value="OFLC_0000743701"/>
</dbReference>
<gene>
    <name evidence="2" type="ORF">OFLC_LOCUS7435</name>
</gene>
<keyword evidence="1" id="KW-1133">Transmembrane helix</keyword>
<proteinExistence type="predicted"/>
<reference evidence="2 3" key="2">
    <citation type="submission" date="2018-11" db="EMBL/GenBank/DDBJ databases">
        <authorList>
            <consortium name="Pathogen Informatics"/>
        </authorList>
    </citation>
    <scope>NUCLEOTIDE SEQUENCE [LARGE SCALE GENOMIC DNA]</scope>
</reference>
<dbReference type="EMBL" id="UZAJ01007769">
    <property type="protein sequence ID" value="VDO50996.1"/>
    <property type="molecule type" value="Genomic_DNA"/>
</dbReference>
<keyword evidence="1" id="KW-0812">Transmembrane</keyword>
<feature type="transmembrane region" description="Helical" evidence="1">
    <location>
        <begin position="64"/>
        <end position="87"/>
    </location>
</feature>
<evidence type="ECO:0000256" key="1">
    <source>
        <dbReference type="SAM" id="Phobius"/>
    </source>
</evidence>
<feature type="transmembrane region" description="Helical" evidence="1">
    <location>
        <begin position="7"/>
        <end position="27"/>
    </location>
</feature>
<keyword evidence="1" id="KW-0472">Membrane</keyword>
<name>A0A183HIX6_9BILA</name>